<feature type="compositionally biased region" description="Polar residues" evidence="1">
    <location>
        <begin position="903"/>
        <end position="926"/>
    </location>
</feature>
<dbReference type="OMA" id="WIDKSTR"/>
<feature type="region of interest" description="Disordered" evidence="1">
    <location>
        <begin position="992"/>
        <end position="1020"/>
    </location>
</feature>
<evidence type="ECO:0000256" key="2">
    <source>
        <dbReference type="SAM" id="Phobius"/>
    </source>
</evidence>
<gene>
    <name evidence="4" type="primary">LOC106075307</name>
</gene>
<feature type="compositionally biased region" description="Polar residues" evidence="1">
    <location>
        <begin position="787"/>
        <end position="821"/>
    </location>
</feature>
<organism evidence="3 4">
    <name type="scientific">Biomphalaria glabrata</name>
    <name type="common">Bloodfluke planorb</name>
    <name type="synonym">Freshwater snail</name>
    <dbReference type="NCBI Taxonomy" id="6526"/>
    <lineage>
        <taxon>Eukaryota</taxon>
        <taxon>Metazoa</taxon>
        <taxon>Spiralia</taxon>
        <taxon>Lophotrochozoa</taxon>
        <taxon>Mollusca</taxon>
        <taxon>Gastropoda</taxon>
        <taxon>Heterobranchia</taxon>
        <taxon>Euthyneura</taxon>
        <taxon>Panpulmonata</taxon>
        <taxon>Hygrophila</taxon>
        <taxon>Lymnaeoidea</taxon>
        <taxon>Planorbidae</taxon>
        <taxon>Biomphalaria</taxon>
    </lineage>
</organism>
<feature type="compositionally biased region" description="Low complexity" evidence="1">
    <location>
        <begin position="1001"/>
        <end position="1020"/>
    </location>
</feature>
<keyword evidence="2" id="KW-0812">Transmembrane</keyword>
<dbReference type="InterPro" id="IPR013783">
    <property type="entry name" value="Ig-like_fold"/>
</dbReference>
<proteinExistence type="predicted"/>
<protein>
    <submittedName>
        <fullName evidence="4">Uncharacterized protein LOC106075307 isoform X1</fullName>
    </submittedName>
</protein>
<feature type="region of interest" description="Disordered" evidence="1">
    <location>
        <begin position="784"/>
        <end position="886"/>
    </location>
</feature>
<dbReference type="Proteomes" id="UP001165740">
    <property type="component" value="Chromosome 9"/>
</dbReference>
<evidence type="ECO:0000313" key="4">
    <source>
        <dbReference type="RefSeq" id="XP_055897982.1"/>
    </source>
</evidence>
<feature type="transmembrane region" description="Helical" evidence="2">
    <location>
        <begin position="746"/>
        <end position="770"/>
    </location>
</feature>
<evidence type="ECO:0000256" key="1">
    <source>
        <dbReference type="SAM" id="MobiDB-lite"/>
    </source>
</evidence>
<dbReference type="Gene3D" id="2.60.40.10">
    <property type="entry name" value="Immunoglobulins"/>
    <property type="match status" value="1"/>
</dbReference>
<dbReference type="InterPro" id="IPR036116">
    <property type="entry name" value="FN3_sf"/>
</dbReference>
<reference evidence="4" key="1">
    <citation type="submission" date="2025-08" db="UniProtKB">
        <authorList>
            <consortium name="RefSeq"/>
        </authorList>
    </citation>
    <scope>IDENTIFICATION</scope>
</reference>
<dbReference type="GeneID" id="106075307"/>
<dbReference type="OrthoDB" id="6381660at2759"/>
<keyword evidence="2" id="KW-0472">Membrane</keyword>
<sequence length="1048" mass="117185">MTPLVKELLLVNRLHVYLAHYFTLTSWQFPLSSSSLSTLGSIANCDNTSVTKEFAEGEAIQFCCTLAPAQCNMMTINDTLFVAPFDCSRNVPEHQERLNTCSVKFNKLNATISDTGFYKCCNRMSPNVPALSVVKLYVINKPKPPVIVDFICSDQMDIEVWLDTVELDETWTDSYNITILDRSRGNQTLCSTTCTDAPEPRMRTCFCQGSGSSLPSFRNVTLVVEVSRSFQRVQTETELNLAQHIRPSAVSGLDILNTSQSELLLVIQHNYDTQRMFSWMTLADRPFHYEITLTSIVDLSQSVQIQVPCPETSPKETMVGVRVQNMSSFTSYNVTVRGVGGGGAGRAVSRVFRTDKSVPAHPPKDLLFSRVPTHNKNQSCVTIYWQPLPLSSRGGNNVTYLISLMSRIKQDLEATYVTFGPAFQSCEMTWDPLVFKVWSVNEMGRSKAFSEILIPRDKDSSKPQMLVEFDGSLVHIIIRLPEVPYIKSLAVYICDARADSTSDMCNGYPKHIVRYPVGPSNTTNRNISLTLRLSKNDVIGSQTSNYVTEVQFYDMKNLTTKLTNPKTAVGNTTLTWQDSTQIMNTVNVGEVPCEDVADGGNTTYESDREDPIVFLSLNENDTWTAMSPADSYYNSRYRGADLILKQFQKNNDQIFLNISQQFHPKVAKSFLSSAFQVYSSLDESCSKDDRFVLQVENPRHSAATVELPPGLQYVCVVGLSRCKRFGSEPTLYKVTYGLDKETIKGAYVVIIVVSLLTAIVVVSILAWFIWKCYQRRRKWSLYKETDQSSNELNETDSCQTDTSSHSRSIDSNDTNNASTADQRPVNDNLDIGETSDPGGHMSYVVMNHTSDHSSTNDPRKSLLPGPSRRRSKTSSNSDAQPDRANIEQIVLDQTFWDTIGADTMNTNNSSNNKEDPTTTSNNSTFDDQIRTNTINFHSNSNYTADTTISSSIHKSNTTAISNTIATNYVDQCNNNPIYNHCILDDRSSTHENELSNCSQNSTRTSASSTGSSESHSSAERVSNCSDQVETCLNYYGQCTFHYDKENFT</sequence>
<dbReference type="SUPFAM" id="SSF49265">
    <property type="entry name" value="Fibronectin type III"/>
    <property type="match status" value="2"/>
</dbReference>
<feature type="region of interest" description="Disordered" evidence="1">
    <location>
        <begin position="901"/>
        <end position="926"/>
    </location>
</feature>
<keyword evidence="3" id="KW-1185">Reference proteome</keyword>
<name>A0A9W3BEH4_BIOGL</name>
<dbReference type="AlphaFoldDB" id="A0A9W3BEH4"/>
<keyword evidence="2" id="KW-1133">Transmembrane helix</keyword>
<evidence type="ECO:0000313" key="3">
    <source>
        <dbReference type="Proteomes" id="UP001165740"/>
    </source>
</evidence>
<accession>A0A9W3BEH4</accession>
<dbReference type="RefSeq" id="XP_055897982.1">
    <property type="nucleotide sequence ID" value="XM_056042007.1"/>
</dbReference>